<protein>
    <submittedName>
        <fullName evidence="2 4">Uncharacterized protein</fullName>
    </submittedName>
</protein>
<accession>A0A183JQV6</accession>
<feature type="region of interest" description="Disordered" evidence="1">
    <location>
        <begin position="1"/>
        <end position="21"/>
    </location>
</feature>
<evidence type="ECO:0000256" key="1">
    <source>
        <dbReference type="SAM" id="MobiDB-lite"/>
    </source>
</evidence>
<dbReference type="AlphaFoldDB" id="A0A183JQV6"/>
<gene>
    <name evidence="2" type="ORF">SCUD_LOCUS5095</name>
</gene>
<evidence type="ECO:0000313" key="3">
    <source>
        <dbReference type="Proteomes" id="UP000279833"/>
    </source>
</evidence>
<dbReference type="WBParaSite" id="SCUD_0000509501-mRNA-1">
    <property type="protein sequence ID" value="SCUD_0000509501-mRNA-1"/>
    <property type="gene ID" value="SCUD_0000509501"/>
</dbReference>
<evidence type="ECO:0000313" key="4">
    <source>
        <dbReference type="WBParaSite" id="SCUD_0000509501-mRNA-1"/>
    </source>
</evidence>
<organism evidence="4">
    <name type="scientific">Schistosoma curassoni</name>
    <dbReference type="NCBI Taxonomy" id="6186"/>
    <lineage>
        <taxon>Eukaryota</taxon>
        <taxon>Metazoa</taxon>
        <taxon>Spiralia</taxon>
        <taxon>Lophotrochozoa</taxon>
        <taxon>Platyhelminthes</taxon>
        <taxon>Trematoda</taxon>
        <taxon>Digenea</taxon>
        <taxon>Strigeidida</taxon>
        <taxon>Schistosomatoidea</taxon>
        <taxon>Schistosomatidae</taxon>
        <taxon>Schistosoma</taxon>
    </lineage>
</organism>
<name>A0A183JQV6_9TREM</name>
<dbReference type="Proteomes" id="UP000279833">
    <property type="component" value="Unassembled WGS sequence"/>
</dbReference>
<dbReference type="STRING" id="6186.A0A183JQV6"/>
<reference evidence="2 3" key="2">
    <citation type="submission" date="2018-11" db="EMBL/GenBank/DDBJ databases">
        <authorList>
            <consortium name="Pathogen Informatics"/>
        </authorList>
    </citation>
    <scope>NUCLEOTIDE SEQUENCE [LARGE SCALE GENOMIC DNA]</scope>
    <source>
        <strain evidence="2">Dakar</strain>
        <strain evidence="3">Dakar, Senegal</strain>
    </source>
</reference>
<sequence length="41" mass="4500">MATPKISNLDEPMTPSSSFLWTSSDLHRMSSSSTHSLSDTE</sequence>
<keyword evidence="3" id="KW-1185">Reference proteome</keyword>
<reference evidence="4" key="1">
    <citation type="submission" date="2016-06" db="UniProtKB">
        <authorList>
            <consortium name="WormBaseParasite"/>
        </authorList>
    </citation>
    <scope>IDENTIFICATION</scope>
</reference>
<dbReference type="EMBL" id="UZAK01007713">
    <property type="protein sequence ID" value="VDO93097.1"/>
    <property type="molecule type" value="Genomic_DNA"/>
</dbReference>
<proteinExistence type="predicted"/>
<evidence type="ECO:0000313" key="2">
    <source>
        <dbReference type="EMBL" id="VDO93097.1"/>
    </source>
</evidence>